<keyword evidence="2" id="KW-1185">Reference proteome</keyword>
<gene>
    <name evidence="1" type="ORF">JZ786_00395</name>
</gene>
<dbReference type="AlphaFoldDB" id="A0A9X7Z7Q0"/>
<name>A0A9X7Z7Q0_9BACL</name>
<proteinExistence type="predicted"/>
<dbReference type="RefSeq" id="WP_206656910.1">
    <property type="nucleotide sequence ID" value="NZ_CP071182.1"/>
</dbReference>
<dbReference type="Proteomes" id="UP000663505">
    <property type="component" value="Chromosome"/>
</dbReference>
<evidence type="ECO:0000313" key="2">
    <source>
        <dbReference type="Proteomes" id="UP000663505"/>
    </source>
</evidence>
<protein>
    <submittedName>
        <fullName evidence="1">Uncharacterized protein</fullName>
    </submittedName>
</protein>
<organism evidence="1 2">
    <name type="scientific">Alicyclobacillus mengziensis</name>
    <dbReference type="NCBI Taxonomy" id="2931921"/>
    <lineage>
        <taxon>Bacteria</taxon>
        <taxon>Bacillati</taxon>
        <taxon>Bacillota</taxon>
        <taxon>Bacilli</taxon>
        <taxon>Bacillales</taxon>
        <taxon>Alicyclobacillaceae</taxon>
        <taxon>Alicyclobacillus</taxon>
    </lineage>
</organism>
<accession>A0A9X7Z7Q0</accession>
<sequence>MARYWPRRMGIARPQLVIHPSWELNASTARYSAAVQEKEEEITRWWRVIGQGGWLADG</sequence>
<evidence type="ECO:0000313" key="1">
    <source>
        <dbReference type="EMBL" id="QSO47566.1"/>
    </source>
</evidence>
<dbReference type="EMBL" id="CP071182">
    <property type="protein sequence ID" value="QSO47566.1"/>
    <property type="molecule type" value="Genomic_DNA"/>
</dbReference>
<dbReference type="KEGG" id="afx:JZ786_00395"/>
<reference evidence="1 2" key="1">
    <citation type="submission" date="2021-02" db="EMBL/GenBank/DDBJ databases">
        <title>Alicyclobacillus curvatus sp. nov. and Alicyclobacillus mengziensis sp. nov., two acidophilic bacteria isolated from acid mine drainage.</title>
        <authorList>
            <person name="Huang Y."/>
        </authorList>
    </citation>
    <scope>NUCLEOTIDE SEQUENCE [LARGE SCALE GENOMIC DNA]</scope>
    <source>
        <strain evidence="1 2">S30H14</strain>
    </source>
</reference>